<proteinExistence type="predicted"/>
<evidence type="ECO:0000313" key="2">
    <source>
        <dbReference type="EMBL" id="BAM02526.1"/>
    </source>
</evidence>
<dbReference type="KEGG" id="phm:PSMK_03670"/>
<gene>
    <name evidence="2" type="ordered locus">PSMK_03670</name>
</gene>
<dbReference type="Proteomes" id="UP000007881">
    <property type="component" value="Chromosome"/>
</dbReference>
<sequence length="196" mass="20930">MTHHTLESPWLLMAALAAAAAVAFFAVRGRPVAWLLLPALLLACAAGSVLLAGAVVTDREAADAAVRELVAAASPFDPAAFDARVTPDAELLGPSGDPWLRLAEVRERVREYAGSGRSIVHDVKELEVDPVQDLPGGSASTLALLRVASKGGPSGLPTLTTWELDLRRDAAAPWRVRGFRWLQLNLQPPPDVHAWR</sequence>
<feature type="transmembrane region" description="Helical" evidence="1">
    <location>
        <begin position="33"/>
        <end position="57"/>
    </location>
</feature>
<dbReference type="InterPro" id="IPR032710">
    <property type="entry name" value="NTF2-like_dom_sf"/>
</dbReference>
<keyword evidence="3" id="KW-1185">Reference proteome</keyword>
<reference evidence="2 3" key="1">
    <citation type="submission" date="2012-02" db="EMBL/GenBank/DDBJ databases">
        <title>Complete genome sequence of Phycisphaera mikurensis NBRC 102666.</title>
        <authorList>
            <person name="Ankai A."/>
            <person name="Hosoyama A."/>
            <person name="Terui Y."/>
            <person name="Sekine M."/>
            <person name="Fukai R."/>
            <person name="Kato Y."/>
            <person name="Nakamura S."/>
            <person name="Yamada-Narita S."/>
            <person name="Kawakoshi A."/>
            <person name="Fukunaga Y."/>
            <person name="Yamazaki S."/>
            <person name="Fujita N."/>
        </authorList>
    </citation>
    <scope>NUCLEOTIDE SEQUENCE [LARGE SCALE GENOMIC DNA]</scope>
    <source>
        <strain evidence="3">NBRC 102666 / KCTC 22515 / FYK2301M01</strain>
    </source>
</reference>
<dbReference type="AlphaFoldDB" id="I0IB88"/>
<name>I0IB88_PHYMF</name>
<organism evidence="2 3">
    <name type="scientific">Phycisphaera mikurensis (strain NBRC 102666 / KCTC 22515 / FYK2301M01)</name>
    <dbReference type="NCBI Taxonomy" id="1142394"/>
    <lineage>
        <taxon>Bacteria</taxon>
        <taxon>Pseudomonadati</taxon>
        <taxon>Planctomycetota</taxon>
        <taxon>Phycisphaerae</taxon>
        <taxon>Phycisphaerales</taxon>
        <taxon>Phycisphaeraceae</taxon>
        <taxon>Phycisphaera</taxon>
    </lineage>
</organism>
<dbReference type="HOGENOM" id="CLU_1389102_0_0_0"/>
<dbReference type="STRING" id="1142394.PSMK_03670"/>
<dbReference type="Gene3D" id="3.10.450.50">
    <property type="match status" value="1"/>
</dbReference>
<dbReference type="SUPFAM" id="SSF54427">
    <property type="entry name" value="NTF2-like"/>
    <property type="match status" value="1"/>
</dbReference>
<keyword evidence="1" id="KW-1133">Transmembrane helix</keyword>
<protein>
    <submittedName>
        <fullName evidence="2">Uncharacterized protein</fullName>
    </submittedName>
</protein>
<dbReference type="EMBL" id="AP012338">
    <property type="protein sequence ID" value="BAM02526.1"/>
    <property type="molecule type" value="Genomic_DNA"/>
</dbReference>
<evidence type="ECO:0000256" key="1">
    <source>
        <dbReference type="SAM" id="Phobius"/>
    </source>
</evidence>
<feature type="transmembrane region" description="Helical" evidence="1">
    <location>
        <begin position="9"/>
        <end position="27"/>
    </location>
</feature>
<keyword evidence="1" id="KW-0472">Membrane</keyword>
<accession>I0IB88</accession>
<keyword evidence="1" id="KW-0812">Transmembrane</keyword>
<evidence type="ECO:0000313" key="3">
    <source>
        <dbReference type="Proteomes" id="UP000007881"/>
    </source>
</evidence>